<dbReference type="AlphaFoldDB" id="A0A109BDY8"/>
<dbReference type="OrthoDB" id="7933592at2"/>
<feature type="chain" id="PRO_5007132564" evidence="1">
    <location>
        <begin position="23"/>
        <end position="77"/>
    </location>
</feature>
<accession>A0A109BDY8</accession>
<evidence type="ECO:0000313" key="3">
    <source>
        <dbReference type="Proteomes" id="UP000059074"/>
    </source>
</evidence>
<proteinExistence type="predicted"/>
<evidence type="ECO:0000256" key="1">
    <source>
        <dbReference type="SAM" id="SignalP"/>
    </source>
</evidence>
<feature type="signal peptide" evidence="1">
    <location>
        <begin position="1"/>
        <end position="22"/>
    </location>
</feature>
<sequence length="77" mass="8286">MLRVLSLMAVAAVLAMAPMALTANNAEASAKTKQTKICKHKTSNGKIKTWRCRADQPCCSAEMINYYTCGSTTLGCL</sequence>
<gene>
    <name evidence="2" type="ORF">APY04_2192</name>
</gene>
<protein>
    <submittedName>
        <fullName evidence="2">Uncharacterized protein</fullName>
    </submittedName>
</protein>
<organism evidence="2 3">
    <name type="scientific">Hyphomicrobium sulfonivorans</name>
    <dbReference type="NCBI Taxonomy" id="121290"/>
    <lineage>
        <taxon>Bacteria</taxon>
        <taxon>Pseudomonadati</taxon>
        <taxon>Pseudomonadota</taxon>
        <taxon>Alphaproteobacteria</taxon>
        <taxon>Hyphomicrobiales</taxon>
        <taxon>Hyphomicrobiaceae</taxon>
        <taxon>Hyphomicrobium</taxon>
    </lineage>
</organism>
<keyword evidence="1" id="KW-0732">Signal</keyword>
<comment type="caution">
    <text evidence="2">The sequence shown here is derived from an EMBL/GenBank/DDBJ whole genome shotgun (WGS) entry which is preliminary data.</text>
</comment>
<reference evidence="2 3" key="1">
    <citation type="submission" date="2015-10" db="EMBL/GenBank/DDBJ databases">
        <title>Transcriptomic analysis of a linuron degrading triple-species bacterial consortium.</title>
        <authorList>
            <person name="Albers P."/>
        </authorList>
    </citation>
    <scope>NUCLEOTIDE SEQUENCE [LARGE SCALE GENOMIC DNA]</scope>
    <source>
        <strain evidence="2 3">WDL6</strain>
    </source>
</reference>
<dbReference type="RefSeq" id="WP_157066745.1">
    <property type="nucleotide sequence ID" value="NZ_LMTR01000071.1"/>
</dbReference>
<dbReference type="EMBL" id="LMTR01000071">
    <property type="protein sequence ID" value="KWT66785.1"/>
    <property type="molecule type" value="Genomic_DNA"/>
</dbReference>
<keyword evidence="3" id="KW-1185">Reference proteome</keyword>
<name>A0A109BDY8_HYPSL</name>
<evidence type="ECO:0000313" key="2">
    <source>
        <dbReference type="EMBL" id="KWT66785.1"/>
    </source>
</evidence>
<dbReference type="Proteomes" id="UP000059074">
    <property type="component" value="Unassembled WGS sequence"/>
</dbReference>